<accession>A0A6A6TP21</accession>
<name>A0A6A6TP21_9PLEO</name>
<dbReference type="Proteomes" id="UP000799324">
    <property type="component" value="Unassembled WGS sequence"/>
</dbReference>
<proteinExistence type="predicted"/>
<evidence type="ECO:0000313" key="3">
    <source>
        <dbReference type="Proteomes" id="UP000799324"/>
    </source>
</evidence>
<dbReference type="EMBL" id="MU004292">
    <property type="protein sequence ID" value="KAF2661799.1"/>
    <property type="molecule type" value="Genomic_DNA"/>
</dbReference>
<evidence type="ECO:0000256" key="1">
    <source>
        <dbReference type="SAM" id="MobiDB-lite"/>
    </source>
</evidence>
<sequence>MALFGFANVPHPPHNCDSLWSKIPALGCYVAWQQRLPAGFSVLMLRQSPKPRPRPLFVILHPHRIGTPGRHASGNSTTGLPRVSQDGEADDDPAILGQPDLGKRSLPGVFILKHPRHIVKREFGRLCRQSVVQAVIFLHIGYQRLGRARCSVKVKRALSGKNPIGDDNTLFALILTVFPIERI</sequence>
<dbReference type="AlphaFoldDB" id="A0A6A6TP21"/>
<feature type="region of interest" description="Disordered" evidence="1">
    <location>
        <begin position="64"/>
        <end position="100"/>
    </location>
</feature>
<organism evidence="2 3">
    <name type="scientific">Lophiostoma macrostomum CBS 122681</name>
    <dbReference type="NCBI Taxonomy" id="1314788"/>
    <lineage>
        <taxon>Eukaryota</taxon>
        <taxon>Fungi</taxon>
        <taxon>Dikarya</taxon>
        <taxon>Ascomycota</taxon>
        <taxon>Pezizomycotina</taxon>
        <taxon>Dothideomycetes</taxon>
        <taxon>Pleosporomycetidae</taxon>
        <taxon>Pleosporales</taxon>
        <taxon>Lophiostomataceae</taxon>
        <taxon>Lophiostoma</taxon>
    </lineage>
</organism>
<gene>
    <name evidence="2" type="ORF">K491DRAFT_673722</name>
</gene>
<evidence type="ECO:0000313" key="2">
    <source>
        <dbReference type="EMBL" id="KAF2661799.1"/>
    </source>
</evidence>
<reference evidence="2" key="1">
    <citation type="journal article" date="2020" name="Stud. Mycol.">
        <title>101 Dothideomycetes genomes: a test case for predicting lifestyles and emergence of pathogens.</title>
        <authorList>
            <person name="Haridas S."/>
            <person name="Albert R."/>
            <person name="Binder M."/>
            <person name="Bloem J."/>
            <person name="Labutti K."/>
            <person name="Salamov A."/>
            <person name="Andreopoulos B."/>
            <person name="Baker S."/>
            <person name="Barry K."/>
            <person name="Bills G."/>
            <person name="Bluhm B."/>
            <person name="Cannon C."/>
            <person name="Castanera R."/>
            <person name="Culley D."/>
            <person name="Daum C."/>
            <person name="Ezra D."/>
            <person name="Gonzalez J."/>
            <person name="Henrissat B."/>
            <person name="Kuo A."/>
            <person name="Liang C."/>
            <person name="Lipzen A."/>
            <person name="Lutzoni F."/>
            <person name="Magnuson J."/>
            <person name="Mondo S."/>
            <person name="Nolan M."/>
            <person name="Ohm R."/>
            <person name="Pangilinan J."/>
            <person name="Park H.-J."/>
            <person name="Ramirez L."/>
            <person name="Alfaro M."/>
            <person name="Sun H."/>
            <person name="Tritt A."/>
            <person name="Yoshinaga Y."/>
            <person name="Zwiers L.-H."/>
            <person name="Turgeon B."/>
            <person name="Goodwin S."/>
            <person name="Spatafora J."/>
            <person name="Crous P."/>
            <person name="Grigoriev I."/>
        </authorList>
    </citation>
    <scope>NUCLEOTIDE SEQUENCE</scope>
    <source>
        <strain evidence="2">CBS 122681</strain>
    </source>
</reference>
<protein>
    <submittedName>
        <fullName evidence="2">Uncharacterized protein</fullName>
    </submittedName>
</protein>
<keyword evidence="3" id="KW-1185">Reference proteome</keyword>